<dbReference type="OrthoDB" id="6123450at2759"/>
<comment type="similarity">
    <text evidence="2">Belongs to the PEP-utilizing enzyme family.</text>
</comment>
<dbReference type="PANTHER" id="PTHR43615:SF1">
    <property type="entry name" value="PPDK_N DOMAIN-CONTAINING PROTEIN"/>
    <property type="match status" value="1"/>
</dbReference>
<reference evidence="5 6" key="1">
    <citation type="submission" date="2017-03" db="EMBL/GenBank/DDBJ databases">
        <title>Genome of the blue death feigning beetle - Asbolus verrucosus.</title>
        <authorList>
            <person name="Rider S.D."/>
        </authorList>
    </citation>
    <scope>NUCLEOTIDE SEQUENCE [LARGE SCALE GENOMIC DNA]</scope>
    <source>
        <strain evidence="5">Butters</strain>
        <tissue evidence="5">Head and leg muscle</tissue>
    </source>
</reference>
<feature type="transmembrane region" description="Helical" evidence="3">
    <location>
        <begin position="7"/>
        <end position="25"/>
    </location>
</feature>
<evidence type="ECO:0000259" key="4">
    <source>
        <dbReference type="Pfam" id="PF01326"/>
    </source>
</evidence>
<dbReference type="Pfam" id="PF13593">
    <property type="entry name" value="SBF_like"/>
    <property type="match status" value="1"/>
</dbReference>
<dbReference type="InterPro" id="IPR038770">
    <property type="entry name" value="Na+/solute_symporter_sf"/>
</dbReference>
<name>A0A482W1A2_ASBVE</name>
<evidence type="ECO:0000256" key="1">
    <source>
        <dbReference type="ARBA" id="ARBA00006528"/>
    </source>
</evidence>
<gene>
    <name evidence="5" type="ORF">BDFB_007759</name>
</gene>
<dbReference type="GO" id="GO:0016301">
    <property type="term" value="F:kinase activity"/>
    <property type="evidence" value="ECO:0007669"/>
    <property type="project" value="InterPro"/>
</dbReference>
<dbReference type="Proteomes" id="UP000292052">
    <property type="component" value="Unassembled WGS sequence"/>
</dbReference>
<keyword evidence="3" id="KW-1133">Transmembrane helix</keyword>
<keyword evidence="6" id="KW-1185">Reference proteome</keyword>
<feature type="transmembrane region" description="Helical" evidence="3">
    <location>
        <begin position="1042"/>
        <end position="1063"/>
    </location>
</feature>
<keyword evidence="3" id="KW-0812">Transmembrane</keyword>
<dbReference type="GO" id="GO:0005524">
    <property type="term" value="F:ATP binding"/>
    <property type="evidence" value="ECO:0007669"/>
    <property type="project" value="InterPro"/>
</dbReference>
<dbReference type="PANTHER" id="PTHR43615">
    <property type="entry name" value="PHOSPHOENOLPYRUVATE SYNTHASE-RELATED"/>
    <property type="match status" value="1"/>
</dbReference>
<evidence type="ECO:0000256" key="3">
    <source>
        <dbReference type="SAM" id="Phobius"/>
    </source>
</evidence>
<evidence type="ECO:0000313" key="6">
    <source>
        <dbReference type="Proteomes" id="UP000292052"/>
    </source>
</evidence>
<accession>A0A482W1A2</accession>
<dbReference type="InterPro" id="IPR013815">
    <property type="entry name" value="ATP_grasp_subdomain_1"/>
</dbReference>
<dbReference type="InterPro" id="IPR051549">
    <property type="entry name" value="PEP_Utilizing_Enz"/>
</dbReference>
<feature type="transmembrane region" description="Helical" evidence="3">
    <location>
        <begin position="1075"/>
        <end position="1093"/>
    </location>
</feature>
<feature type="domain" description="Pyruvate phosphate dikinase AMP/ATP-binding" evidence="4">
    <location>
        <begin position="268"/>
        <end position="567"/>
    </location>
</feature>
<proteinExistence type="inferred from homology"/>
<evidence type="ECO:0000256" key="2">
    <source>
        <dbReference type="ARBA" id="ARBA00007837"/>
    </source>
</evidence>
<dbReference type="STRING" id="1661398.A0A482W1A2"/>
<keyword evidence="3" id="KW-0472">Membrane</keyword>
<dbReference type="AlphaFoldDB" id="A0A482W1A2"/>
<sequence length="1166" mass="129694">MEILLDFCYYITLFFIPIAFYALFLKNTDRFLNNKDWFYVIKIIFATAAIKKYQRKCRRTLAEISQPTLENPKEIQSLQSSDSHFIYGTDRHGNSLSLRLTIRGDERGYEQFGALRGFIRGDSFADDLLLNLPSCRTRFWGTAEKLAVERSIHLFVAGKDGTLISLWVKMLKKGCSGLKYGNAITNTGDIVPITDSDIAIENLGQNGSFPAAFTVHVRAKRKIYKIVFHVGLKKVAQARNEESRGYDLSNATADCDLNHFQAKSLFIVPDGFIVTVSAFNKQLEANFNMKKAVAILDDICCGRTKGNLESACAATVKTFEREKILPEIVKAVLKALRKFKSDDVIRWAVRSSGVGEDSEELSAAGQNRTFLGCVTADDVVRSISSCWASLFTYQSVKYRHQHGLAVQSEMAVVVQKMIPADCAGVLFTCHPSTSNPAQIVITANHGLGEVKTAQQTTQSDCTISFQSVVSGQSDPDTVILERTFDNDLTIKSKTLGTKRKMIKMTDAGVEEAEGLEGFSITDNQALDLGRVGVFLEETFGGARDIEWAFCQGQLFLLQSRPVTTLNSWTDFELLHEFDLTTLTDDLVYSIGNTGEVLPGAISTLTVTSIVPEVDEAMRRNINDKIDRYSVKCLPIFQNHMFIDVLNLIHQKVSKTVKLSSKIVDIAIFGHPVINETIHSLALEKFGVVSTANVVKDLVEMFKTAWRNEEYLKKLKNEVENFDLKIDNERDTIKDVYAKINSSLNKTADVFQLHGLTTRTSVTYQIMSMTILAERNEDFTTDHYSDVGMLLSSCNEVISAEIPAILARIARTITQNGGSDKFAKIDPKFGRSWLKTNCPEASEMFDEFLRDHGHRCLGEIDLCKRTWAMDPDEVVKMIQANCKISTARQANVARSIDDVIAGLQSPKNASTRKILKFLVKKSRRAVGVREQSKSECIKFVDKLRTAYRQLAHKMALAGLLPDPDLIFHLSHYELGRVTERENPALIAKLITVACMPPPVSSAVILTRAANGNETAAIFNSVLGSFLGIIITPLSLLFNLGSTTIVPLLATVVQLTTTVLIPLFLGQIIRNFTGFRGHTIPLNSIGQCALLFVIYTTFCDTFETPETGLSALDVLLTVFSVLIMQMLLMGLSYAMARYLKKHFTVQDIIAIIFCSTHKSLTLGAYASR</sequence>
<feature type="transmembrane region" description="Helical" evidence="3">
    <location>
        <begin position="1015"/>
        <end position="1036"/>
    </location>
</feature>
<dbReference type="Gene3D" id="3.30.1490.20">
    <property type="entry name" value="ATP-grasp fold, A domain"/>
    <property type="match status" value="1"/>
</dbReference>
<evidence type="ECO:0000313" key="5">
    <source>
        <dbReference type="EMBL" id="RZC38860.1"/>
    </source>
</evidence>
<dbReference type="InterPro" id="IPR016833">
    <property type="entry name" value="Put_Na-Bile_cotransptr"/>
</dbReference>
<feature type="transmembrane region" description="Helical" evidence="3">
    <location>
        <begin position="1113"/>
        <end position="1134"/>
    </location>
</feature>
<protein>
    <submittedName>
        <fullName evidence="5">PPDK N, DUF4137, and/or SBF domain containing protein</fullName>
    </submittedName>
</protein>
<comment type="caution">
    <text evidence="5">The sequence shown here is derived from an EMBL/GenBank/DDBJ whole genome shotgun (WGS) entry which is preliminary data.</text>
</comment>
<dbReference type="Gene3D" id="3.30.470.20">
    <property type="entry name" value="ATP-grasp fold, B domain"/>
    <property type="match status" value="1"/>
</dbReference>
<dbReference type="InterPro" id="IPR002192">
    <property type="entry name" value="PPDK_AMP/ATP-bd"/>
</dbReference>
<dbReference type="Pfam" id="PF01326">
    <property type="entry name" value="PPDK_N"/>
    <property type="match status" value="1"/>
</dbReference>
<comment type="similarity">
    <text evidence="1">Belongs to the bile acid:sodium symporter (BASS) (TC 2.A.28) family.</text>
</comment>
<organism evidence="5 6">
    <name type="scientific">Asbolus verrucosus</name>
    <name type="common">Desert ironclad beetle</name>
    <dbReference type="NCBI Taxonomy" id="1661398"/>
    <lineage>
        <taxon>Eukaryota</taxon>
        <taxon>Metazoa</taxon>
        <taxon>Ecdysozoa</taxon>
        <taxon>Arthropoda</taxon>
        <taxon>Hexapoda</taxon>
        <taxon>Insecta</taxon>
        <taxon>Pterygota</taxon>
        <taxon>Neoptera</taxon>
        <taxon>Endopterygota</taxon>
        <taxon>Coleoptera</taxon>
        <taxon>Polyphaga</taxon>
        <taxon>Cucujiformia</taxon>
        <taxon>Tenebrionidae</taxon>
        <taxon>Pimeliinae</taxon>
        <taxon>Asbolus</taxon>
    </lineage>
</organism>
<dbReference type="Gene3D" id="1.20.1530.20">
    <property type="match status" value="1"/>
</dbReference>
<dbReference type="EMBL" id="QDEB01039230">
    <property type="protein sequence ID" value="RZC38860.1"/>
    <property type="molecule type" value="Genomic_DNA"/>
</dbReference>
<dbReference type="SUPFAM" id="SSF56059">
    <property type="entry name" value="Glutathione synthetase ATP-binding domain-like"/>
    <property type="match status" value="1"/>
</dbReference>